<accession>A0A2K8U3C4</accession>
<dbReference type="InterPro" id="IPR038729">
    <property type="entry name" value="Rad50/SbcC_AAA"/>
</dbReference>
<name>A0A2K8U3C4_9GAMM</name>
<evidence type="ECO:0000313" key="3">
    <source>
        <dbReference type="Proteomes" id="UP000232638"/>
    </source>
</evidence>
<proteinExistence type="predicted"/>
<sequence length="111" mass="12269">MSLLRRNLRQVWDQLRAKKLQMPQFLESVQIRKLRGIESLQITFGYPVTVIAGPNGCGKSTVLFACACAYDVSDSRDYTPAVLFPNLKAPAISDHLGDASFEYFLSLTAAG</sequence>
<protein>
    <recommendedName>
        <fullName evidence="1">Rad50/SbcC-type AAA domain-containing protein</fullName>
    </recommendedName>
</protein>
<dbReference type="InterPro" id="IPR027417">
    <property type="entry name" value="P-loop_NTPase"/>
</dbReference>
<gene>
    <name evidence="2" type="ORF">THSYN_03275</name>
</gene>
<evidence type="ECO:0000313" key="2">
    <source>
        <dbReference type="EMBL" id="AUB80080.1"/>
    </source>
</evidence>
<reference evidence="2 3" key="1">
    <citation type="submission" date="2017-03" db="EMBL/GenBank/DDBJ databases">
        <title>Complete genome sequence of Candidatus 'Thiodictyon syntrophicum' sp. nov. strain Cad16T, a photolithoautotroph purple sulfur bacterium isolated from an alpine meromictic lake.</title>
        <authorList>
            <person name="Luedin S.M."/>
            <person name="Pothier J.F."/>
            <person name="Danza F."/>
            <person name="Storelli N."/>
            <person name="Wittwer M."/>
            <person name="Tonolla M."/>
        </authorList>
    </citation>
    <scope>NUCLEOTIDE SEQUENCE [LARGE SCALE GENOMIC DNA]</scope>
    <source>
        <strain evidence="2 3">Cad16T</strain>
    </source>
</reference>
<dbReference type="AlphaFoldDB" id="A0A2K8U3C4"/>
<feature type="domain" description="Rad50/SbcC-type AAA" evidence="1">
    <location>
        <begin position="28"/>
        <end position="65"/>
    </location>
</feature>
<dbReference type="GO" id="GO:0016887">
    <property type="term" value="F:ATP hydrolysis activity"/>
    <property type="evidence" value="ECO:0007669"/>
    <property type="project" value="InterPro"/>
</dbReference>
<dbReference type="KEGG" id="tsy:THSYN_03275"/>
<dbReference type="Gene3D" id="3.40.50.300">
    <property type="entry name" value="P-loop containing nucleotide triphosphate hydrolases"/>
    <property type="match status" value="1"/>
</dbReference>
<keyword evidence="3" id="KW-1185">Reference proteome</keyword>
<dbReference type="GO" id="GO:0006302">
    <property type="term" value="P:double-strand break repair"/>
    <property type="evidence" value="ECO:0007669"/>
    <property type="project" value="InterPro"/>
</dbReference>
<dbReference type="SUPFAM" id="SSF52540">
    <property type="entry name" value="P-loop containing nucleoside triphosphate hydrolases"/>
    <property type="match status" value="1"/>
</dbReference>
<dbReference type="Proteomes" id="UP000232638">
    <property type="component" value="Chromosome"/>
</dbReference>
<dbReference type="OrthoDB" id="9815944at2"/>
<organism evidence="2 3">
    <name type="scientific">Candidatus Thiodictyon syntrophicum</name>
    <dbReference type="NCBI Taxonomy" id="1166950"/>
    <lineage>
        <taxon>Bacteria</taxon>
        <taxon>Pseudomonadati</taxon>
        <taxon>Pseudomonadota</taxon>
        <taxon>Gammaproteobacteria</taxon>
        <taxon>Chromatiales</taxon>
        <taxon>Chromatiaceae</taxon>
        <taxon>Thiodictyon</taxon>
    </lineage>
</organism>
<dbReference type="Pfam" id="PF13476">
    <property type="entry name" value="AAA_23"/>
    <property type="match status" value="1"/>
</dbReference>
<evidence type="ECO:0000259" key="1">
    <source>
        <dbReference type="Pfam" id="PF13476"/>
    </source>
</evidence>
<dbReference type="EMBL" id="CP020370">
    <property type="protein sequence ID" value="AUB80080.1"/>
    <property type="molecule type" value="Genomic_DNA"/>
</dbReference>
<dbReference type="RefSeq" id="WP_100917889.1">
    <property type="nucleotide sequence ID" value="NZ_CP020370.1"/>
</dbReference>